<proteinExistence type="inferred from homology"/>
<keyword evidence="4" id="KW-0460">Magnesium</keyword>
<dbReference type="Gene3D" id="3.40.50.1000">
    <property type="entry name" value="HAD superfamily/HAD-like"/>
    <property type="match status" value="1"/>
</dbReference>
<evidence type="ECO:0000256" key="4">
    <source>
        <dbReference type="ARBA" id="ARBA00022842"/>
    </source>
</evidence>
<accession>A0A915CNW7</accession>
<evidence type="ECO:0000256" key="1">
    <source>
        <dbReference type="ARBA" id="ARBA00009589"/>
    </source>
</evidence>
<name>A0A915CNW7_9BILA</name>
<evidence type="ECO:0000313" key="5">
    <source>
        <dbReference type="Proteomes" id="UP000887574"/>
    </source>
</evidence>
<dbReference type="WBParaSite" id="jg10630">
    <property type="protein sequence ID" value="jg10630"/>
    <property type="gene ID" value="jg10630"/>
</dbReference>
<keyword evidence="2" id="KW-0479">Metal-binding</keyword>
<dbReference type="InterPro" id="IPR036412">
    <property type="entry name" value="HAD-like_sf"/>
</dbReference>
<dbReference type="Proteomes" id="UP000887574">
    <property type="component" value="Unplaced"/>
</dbReference>
<dbReference type="PANTHER" id="PTHR12103:SF12">
    <property type="entry name" value="FI20020P1"/>
    <property type="match status" value="1"/>
</dbReference>
<evidence type="ECO:0000313" key="6">
    <source>
        <dbReference type="WBParaSite" id="jg10630"/>
    </source>
</evidence>
<evidence type="ECO:0000256" key="2">
    <source>
        <dbReference type="ARBA" id="ARBA00022723"/>
    </source>
</evidence>
<dbReference type="InterPro" id="IPR023214">
    <property type="entry name" value="HAD_sf"/>
</dbReference>
<dbReference type="PANTHER" id="PTHR12103">
    <property type="entry name" value="5'-NUCLEOTIDASE DOMAIN-CONTAINING"/>
    <property type="match status" value="1"/>
</dbReference>
<keyword evidence="3" id="KW-0378">Hydrolase</keyword>
<protein>
    <submittedName>
        <fullName evidence="6">Uncharacterized protein</fullName>
    </submittedName>
</protein>
<organism evidence="5 6">
    <name type="scientific">Ditylenchus dipsaci</name>
    <dbReference type="NCBI Taxonomy" id="166011"/>
    <lineage>
        <taxon>Eukaryota</taxon>
        <taxon>Metazoa</taxon>
        <taxon>Ecdysozoa</taxon>
        <taxon>Nematoda</taxon>
        <taxon>Chromadorea</taxon>
        <taxon>Rhabditida</taxon>
        <taxon>Tylenchina</taxon>
        <taxon>Tylenchomorpha</taxon>
        <taxon>Sphaerularioidea</taxon>
        <taxon>Anguinidae</taxon>
        <taxon>Anguininae</taxon>
        <taxon>Ditylenchus</taxon>
    </lineage>
</organism>
<dbReference type="Pfam" id="PF05761">
    <property type="entry name" value="5_nucleotid"/>
    <property type="match status" value="1"/>
</dbReference>
<comment type="similarity">
    <text evidence="1">Belongs to the 5'(3')-deoxyribonucleotidase family.</text>
</comment>
<dbReference type="GO" id="GO:0046872">
    <property type="term" value="F:metal ion binding"/>
    <property type="evidence" value="ECO:0007669"/>
    <property type="project" value="UniProtKB-KW"/>
</dbReference>
<keyword evidence="5" id="KW-1185">Reference proteome</keyword>
<dbReference type="SUPFAM" id="SSF56784">
    <property type="entry name" value="HAD-like"/>
    <property type="match status" value="1"/>
</dbReference>
<reference evidence="6" key="1">
    <citation type="submission" date="2022-11" db="UniProtKB">
        <authorList>
            <consortium name="WormBaseParasite"/>
        </authorList>
    </citation>
    <scope>IDENTIFICATION</scope>
</reference>
<sequence>MYSLVIADLEKYIHKNVGLAEYLTRLQQSGKELFMITNSPFTFMNKGMTYMLGEQWRSLFKYIVVSAKKPTFFQSNRPFRLYNETTDTLSYEKITQLESDKIYAGGNISEFAQKATFRKPGVLYFGDHIYSDLADPKREQIKALFNPNFGSMFRTFHDMSFFCRRLSRLSDIYTSRLPNLFAYTDEHTFFPKRTSLPHEINISINVPDMPLCSSKAEDTNLADSNSLDQN</sequence>
<evidence type="ECO:0000256" key="3">
    <source>
        <dbReference type="ARBA" id="ARBA00022801"/>
    </source>
</evidence>
<dbReference type="AlphaFoldDB" id="A0A915CNW7"/>
<dbReference type="InterPro" id="IPR008380">
    <property type="entry name" value="HAD-SF_hydro_IG_5-nucl"/>
</dbReference>
<dbReference type="GO" id="GO:0008253">
    <property type="term" value="F:5'-nucleotidase activity"/>
    <property type="evidence" value="ECO:0007669"/>
    <property type="project" value="TreeGrafter"/>
</dbReference>